<dbReference type="Pfam" id="PF00512">
    <property type="entry name" value="HisKA"/>
    <property type="match status" value="1"/>
</dbReference>
<protein>
    <recommendedName>
        <fullName evidence="2">histidine kinase</fullName>
        <ecNumber evidence="2">2.7.13.3</ecNumber>
    </recommendedName>
</protein>
<dbReference type="InterPro" id="IPR013656">
    <property type="entry name" value="PAS_4"/>
</dbReference>
<dbReference type="InterPro" id="IPR001610">
    <property type="entry name" value="PAC"/>
</dbReference>
<evidence type="ECO:0000256" key="4">
    <source>
        <dbReference type="ARBA" id="ARBA00022679"/>
    </source>
</evidence>
<dbReference type="Pfam" id="PF00072">
    <property type="entry name" value="Response_reg"/>
    <property type="match status" value="1"/>
</dbReference>
<keyword evidence="14" id="KW-1185">Reference proteome</keyword>
<dbReference type="PROSITE" id="PS50112">
    <property type="entry name" value="PAS"/>
    <property type="match status" value="2"/>
</dbReference>
<dbReference type="CDD" id="cd00130">
    <property type="entry name" value="PAS"/>
    <property type="match status" value="2"/>
</dbReference>
<dbReference type="Pfam" id="PF08448">
    <property type="entry name" value="PAS_4"/>
    <property type="match status" value="1"/>
</dbReference>
<evidence type="ECO:0000256" key="3">
    <source>
        <dbReference type="ARBA" id="ARBA00022553"/>
    </source>
</evidence>
<dbReference type="Gene3D" id="1.10.287.130">
    <property type="match status" value="1"/>
</dbReference>
<dbReference type="InterPro" id="IPR036097">
    <property type="entry name" value="HisK_dim/P_sf"/>
</dbReference>
<proteinExistence type="predicted"/>
<feature type="domain" description="Response regulatory" evidence="10">
    <location>
        <begin position="6"/>
        <end position="135"/>
    </location>
</feature>
<dbReference type="SMART" id="SM00388">
    <property type="entry name" value="HisKA"/>
    <property type="match status" value="1"/>
</dbReference>
<sequence length="945" mass="104613">MTETVRVLHVDDDSAFVELVATHLERRGGFEVVTETDPAAVLDRLATEEGDGEGDESGGRAAAVDCVVSDYEMGETTGIELLRRVRERRERLPFVLLTSRGSEEVASEAISAGVTDYIQKRARGEQYELLANRIRNAVEHYRTERRLRESETLYRTVVERTHDAIYVYQGDRFRFVNRRVRELTGYEESELREKEVWDLLHPDDEARVRRIAERRESGEGNVTSRYTARIVRKDGEAVRCSFDAQRIRYEGEPATLGTVREMSDEERAEERFQALIERSTDLVTTVDRDGVIRYQSPSSERILGIDPEDAAGREVRSFVHPEDETRVRATFEHLSESAGSTVETMRFRARHADGSWVWLEAVARADPVESIDGIVVNSRDVTERLEYERRLRRYESLVQNIRQGACIVGTDRRLSFVNRVVETWTDVPAEELVGRRLSALRDAGVLDDDGVERVAASVDRILDGEREHERHRLPASLPSGIERIEVDLSPLHEEAPAESGGAEAGPKAEVEATRGVVVVVTDVTEQARYQERLSALHSATRELTAATTHDDVARVVSDAAENILGYPLAGVAFYDEDRDALVTRALSDAAAETVEEQVIPRGEGIAWRVLESGEGEVLGDVSEDPDALNPDTEIQSEVIFPIGDEGVLMAGSWEPDELNDSRVSLTRLLASNAGAALERVQREQLLRRRERELEYQNEQLEQVASVVSHDLRNPLNLASGQTELLRANHADDDGAMAERLERIEGAHRRMRRIIEDMLDLARNGQPVEELETVLLGSVVRDAWETATAGSDATLETPDGLGTIEAHEGRARQLFENLFRNCVEHGSTSSRATPDDAVEHGATGHGTDSGDGAVAVRVGRLDDGGFFVEDDGSGIPEADRGEVFDPGVSTNPEGTGLGLGIVRTIAHAHGWSVTVGESESGGARFEVRTDGGGGDGTANRERSLRE</sequence>
<dbReference type="InterPro" id="IPR029016">
    <property type="entry name" value="GAF-like_dom_sf"/>
</dbReference>
<dbReference type="EMBL" id="JAMQOQ010000003">
    <property type="protein sequence ID" value="MDS0295085.1"/>
    <property type="molecule type" value="Genomic_DNA"/>
</dbReference>
<feature type="domain" description="PAS" evidence="11">
    <location>
        <begin position="268"/>
        <end position="338"/>
    </location>
</feature>
<dbReference type="InterPro" id="IPR036890">
    <property type="entry name" value="HATPase_C_sf"/>
</dbReference>
<dbReference type="PRINTS" id="PR00344">
    <property type="entry name" value="BCTRLSENSOR"/>
</dbReference>
<dbReference type="SMART" id="SM00086">
    <property type="entry name" value="PAC"/>
    <property type="match status" value="2"/>
</dbReference>
<feature type="region of interest" description="Disordered" evidence="8">
    <location>
        <begin position="915"/>
        <end position="945"/>
    </location>
</feature>
<feature type="region of interest" description="Disordered" evidence="8">
    <location>
        <begin position="825"/>
        <end position="852"/>
    </location>
</feature>
<dbReference type="InterPro" id="IPR035965">
    <property type="entry name" value="PAS-like_dom_sf"/>
</dbReference>
<dbReference type="InterPro" id="IPR050736">
    <property type="entry name" value="Sensor_HK_Regulatory"/>
</dbReference>
<dbReference type="Gene3D" id="3.30.450.40">
    <property type="match status" value="1"/>
</dbReference>
<accession>A0ABU2G2T4</accession>
<feature type="modified residue" description="4-aspartylphosphate" evidence="7">
    <location>
        <position position="70"/>
    </location>
</feature>
<keyword evidence="5" id="KW-0418">Kinase</keyword>
<dbReference type="Gene3D" id="3.40.50.2300">
    <property type="match status" value="1"/>
</dbReference>
<dbReference type="SUPFAM" id="SSF52172">
    <property type="entry name" value="CheY-like"/>
    <property type="match status" value="1"/>
</dbReference>
<dbReference type="SMART" id="SM00387">
    <property type="entry name" value="HATPase_c"/>
    <property type="match status" value="1"/>
</dbReference>
<feature type="domain" description="PAS" evidence="11">
    <location>
        <begin position="150"/>
        <end position="219"/>
    </location>
</feature>
<dbReference type="SMART" id="SM00448">
    <property type="entry name" value="REC"/>
    <property type="match status" value="1"/>
</dbReference>
<dbReference type="SUPFAM" id="SSF47384">
    <property type="entry name" value="Homodimeric domain of signal transducing histidine kinase"/>
    <property type="match status" value="1"/>
</dbReference>
<keyword evidence="6" id="KW-0902">Two-component regulatory system</keyword>
<dbReference type="InterPro" id="IPR000700">
    <property type="entry name" value="PAS-assoc_C"/>
</dbReference>
<keyword evidence="3 7" id="KW-0597">Phosphoprotein</keyword>
<dbReference type="PROSITE" id="PS50109">
    <property type="entry name" value="HIS_KIN"/>
    <property type="match status" value="1"/>
</dbReference>
<dbReference type="NCBIfam" id="TIGR00229">
    <property type="entry name" value="sensory_box"/>
    <property type="match status" value="2"/>
</dbReference>
<dbReference type="Pfam" id="PF02518">
    <property type="entry name" value="HATPase_c"/>
    <property type="match status" value="1"/>
</dbReference>
<evidence type="ECO:0000259" key="12">
    <source>
        <dbReference type="PROSITE" id="PS50113"/>
    </source>
</evidence>
<dbReference type="PANTHER" id="PTHR43711">
    <property type="entry name" value="TWO-COMPONENT HISTIDINE KINASE"/>
    <property type="match status" value="1"/>
</dbReference>
<dbReference type="InterPro" id="IPR004358">
    <property type="entry name" value="Sig_transdc_His_kin-like_C"/>
</dbReference>
<evidence type="ECO:0000256" key="7">
    <source>
        <dbReference type="PROSITE-ProRule" id="PRU00169"/>
    </source>
</evidence>
<dbReference type="InterPro" id="IPR003594">
    <property type="entry name" value="HATPase_dom"/>
</dbReference>
<dbReference type="Pfam" id="PF13185">
    <property type="entry name" value="GAF_2"/>
    <property type="match status" value="1"/>
</dbReference>
<dbReference type="Gene3D" id="3.30.450.20">
    <property type="entry name" value="PAS domain"/>
    <property type="match status" value="3"/>
</dbReference>
<dbReference type="Proteomes" id="UP001254813">
    <property type="component" value="Unassembled WGS sequence"/>
</dbReference>
<dbReference type="SUPFAM" id="SSF55874">
    <property type="entry name" value="ATPase domain of HSP90 chaperone/DNA topoisomerase II/histidine kinase"/>
    <property type="match status" value="1"/>
</dbReference>
<dbReference type="PANTHER" id="PTHR43711:SF1">
    <property type="entry name" value="HISTIDINE KINASE 1"/>
    <property type="match status" value="1"/>
</dbReference>
<dbReference type="InterPro" id="IPR013655">
    <property type="entry name" value="PAS_fold_3"/>
</dbReference>
<evidence type="ECO:0000256" key="1">
    <source>
        <dbReference type="ARBA" id="ARBA00000085"/>
    </source>
</evidence>
<feature type="domain" description="Histidine kinase" evidence="9">
    <location>
        <begin position="706"/>
        <end position="927"/>
    </location>
</feature>
<evidence type="ECO:0000259" key="9">
    <source>
        <dbReference type="PROSITE" id="PS50109"/>
    </source>
</evidence>
<dbReference type="InterPro" id="IPR011006">
    <property type="entry name" value="CheY-like_superfamily"/>
</dbReference>
<reference evidence="13 14" key="1">
    <citation type="submission" date="2022-06" db="EMBL/GenBank/DDBJ databases">
        <title>Halogeometricum sp. a new haloarchaeum isolate from saline soil.</title>
        <authorList>
            <person name="Strakova D."/>
            <person name="Galisteo C."/>
            <person name="Sanchez-Porro C."/>
            <person name="Ventosa A."/>
        </authorList>
    </citation>
    <scope>NUCLEOTIDE SEQUENCE [LARGE SCALE GENOMIC DNA]</scope>
    <source>
        <strain evidence="14">S3BR25-2</strain>
    </source>
</reference>
<evidence type="ECO:0000259" key="10">
    <source>
        <dbReference type="PROSITE" id="PS50110"/>
    </source>
</evidence>
<evidence type="ECO:0000259" key="11">
    <source>
        <dbReference type="PROSITE" id="PS50112"/>
    </source>
</evidence>
<keyword evidence="4" id="KW-0808">Transferase</keyword>
<gene>
    <name evidence="13" type="ORF">NDI79_12965</name>
</gene>
<dbReference type="SUPFAM" id="SSF55781">
    <property type="entry name" value="GAF domain-like"/>
    <property type="match status" value="1"/>
</dbReference>
<dbReference type="PROSITE" id="PS50113">
    <property type="entry name" value="PAC"/>
    <property type="match status" value="1"/>
</dbReference>
<dbReference type="SMART" id="SM00091">
    <property type="entry name" value="PAS"/>
    <property type="match status" value="4"/>
</dbReference>
<dbReference type="RefSeq" id="WP_310928943.1">
    <property type="nucleotide sequence ID" value="NZ_JAMQOQ010000003.1"/>
</dbReference>
<dbReference type="CDD" id="cd00082">
    <property type="entry name" value="HisKA"/>
    <property type="match status" value="1"/>
</dbReference>
<organism evidence="13 14">
    <name type="scientific">Halogeometricum luteum</name>
    <dbReference type="NCBI Taxonomy" id="2950537"/>
    <lineage>
        <taxon>Archaea</taxon>
        <taxon>Methanobacteriati</taxon>
        <taxon>Methanobacteriota</taxon>
        <taxon>Stenosarchaea group</taxon>
        <taxon>Halobacteria</taxon>
        <taxon>Halobacteriales</taxon>
        <taxon>Haloferacaceae</taxon>
        <taxon>Halogeometricum</taxon>
    </lineage>
</organism>
<comment type="caution">
    <text evidence="13">The sequence shown here is derived from an EMBL/GenBank/DDBJ whole genome shotgun (WGS) entry which is preliminary data.</text>
</comment>
<dbReference type="PROSITE" id="PS50110">
    <property type="entry name" value="RESPONSE_REGULATORY"/>
    <property type="match status" value="1"/>
</dbReference>
<dbReference type="InterPro" id="IPR003661">
    <property type="entry name" value="HisK_dim/P_dom"/>
</dbReference>
<comment type="catalytic activity">
    <reaction evidence="1">
        <text>ATP + protein L-histidine = ADP + protein N-phospho-L-histidine.</text>
        <dbReference type="EC" id="2.7.13.3"/>
    </reaction>
</comment>
<dbReference type="SMART" id="SM00065">
    <property type="entry name" value="GAF"/>
    <property type="match status" value="1"/>
</dbReference>
<evidence type="ECO:0000313" key="14">
    <source>
        <dbReference type="Proteomes" id="UP001254813"/>
    </source>
</evidence>
<evidence type="ECO:0000256" key="5">
    <source>
        <dbReference type="ARBA" id="ARBA00022777"/>
    </source>
</evidence>
<evidence type="ECO:0000256" key="2">
    <source>
        <dbReference type="ARBA" id="ARBA00012438"/>
    </source>
</evidence>
<dbReference type="InterPro" id="IPR003018">
    <property type="entry name" value="GAF"/>
</dbReference>
<dbReference type="InterPro" id="IPR000014">
    <property type="entry name" value="PAS"/>
</dbReference>
<evidence type="ECO:0000256" key="6">
    <source>
        <dbReference type="ARBA" id="ARBA00023012"/>
    </source>
</evidence>
<dbReference type="SUPFAM" id="SSF55785">
    <property type="entry name" value="PYP-like sensor domain (PAS domain)"/>
    <property type="match status" value="3"/>
</dbReference>
<dbReference type="Pfam" id="PF08447">
    <property type="entry name" value="PAS_3"/>
    <property type="match status" value="2"/>
</dbReference>
<dbReference type="Gene3D" id="3.30.565.10">
    <property type="entry name" value="Histidine kinase-like ATPase, C-terminal domain"/>
    <property type="match status" value="1"/>
</dbReference>
<name>A0ABU2G2T4_9EURY</name>
<dbReference type="InterPro" id="IPR005467">
    <property type="entry name" value="His_kinase_dom"/>
</dbReference>
<evidence type="ECO:0000256" key="8">
    <source>
        <dbReference type="SAM" id="MobiDB-lite"/>
    </source>
</evidence>
<dbReference type="InterPro" id="IPR001789">
    <property type="entry name" value="Sig_transdc_resp-reg_receiver"/>
</dbReference>
<feature type="domain" description="PAC" evidence="12">
    <location>
        <begin position="343"/>
        <end position="393"/>
    </location>
</feature>
<evidence type="ECO:0000313" key="13">
    <source>
        <dbReference type="EMBL" id="MDS0295085.1"/>
    </source>
</evidence>
<dbReference type="CDD" id="cd00156">
    <property type="entry name" value="REC"/>
    <property type="match status" value="1"/>
</dbReference>
<dbReference type="EC" id="2.7.13.3" evidence="2"/>
<dbReference type="CDD" id="cd00075">
    <property type="entry name" value="HATPase"/>
    <property type="match status" value="1"/>
</dbReference>